<protein>
    <submittedName>
        <fullName evidence="1">Uncharacterized protein</fullName>
    </submittedName>
</protein>
<organism evidence="1">
    <name type="scientific">uncultured bacterium A1Q1_fos_36</name>
    <dbReference type="NCBI Taxonomy" id="1256573"/>
    <lineage>
        <taxon>Bacteria</taxon>
        <taxon>environmental samples</taxon>
    </lineage>
</organism>
<evidence type="ECO:0000313" key="1">
    <source>
        <dbReference type="EMBL" id="AGC71992.1"/>
    </source>
</evidence>
<dbReference type="EMBL" id="JX649889">
    <property type="protein sequence ID" value="AGC71992.1"/>
    <property type="molecule type" value="Genomic_DNA"/>
</dbReference>
<sequence>MSGNLIHLHLPATTIGWVVRGAMGFVAPADDLLMQFKVSLNCCVSRPASIRPTRRD</sequence>
<accession>L7VSE7</accession>
<reference evidence="1" key="1">
    <citation type="submission" date="2012-09" db="EMBL/GenBank/DDBJ databases">
        <title>Metagenomic Characterization of a Microbial Community in Wastewater Detects High Levels of Antibiotic Resistance.</title>
        <authorList>
            <person name="Abrams M."/>
            <person name="Caldwell A."/>
            <person name="Vandaei E."/>
            <person name="Lee W."/>
            <person name="Perrott J."/>
            <person name="Khan S.Y."/>
            <person name="Ta J."/>
            <person name="Romero D."/>
            <person name="Nguyen V."/>
            <person name="Pourmand N."/>
            <person name="Ouverney C.C."/>
        </authorList>
    </citation>
    <scope>NUCLEOTIDE SEQUENCE</scope>
</reference>
<name>L7VSE7_9BACT</name>
<proteinExistence type="predicted"/>
<dbReference type="AlphaFoldDB" id="L7VSE7"/>